<dbReference type="AlphaFoldDB" id="A0A0H4IZC2"/>
<evidence type="ECO:0000313" key="2">
    <source>
        <dbReference type="EMBL" id="AKO65844.1"/>
    </source>
</evidence>
<dbReference type="EMBL" id="CP011002">
    <property type="protein sequence ID" value="AKO65844.1"/>
    <property type="molecule type" value="Genomic_DNA"/>
</dbReference>
<reference evidence="2 3" key="1">
    <citation type="submission" date="2015-03" db="EMBL/GenBank/DDBJ databases">
        <title>Comparative analysis of the OM43 clade including a novel species from Red Sea uncovers genomic and metabolic diversity among marine methylotrophs.</title>
        <authorList>
            <person name="Jimenez-Infante F."/>
            <person name="Ngugi D.K."/>
            <person name="Vinu M."/>
            <person name="Alam I."/>
            <person name="Kamau A."/>
            <person name="Blom J."/>
            <person name="Bajic V.B."/>
            <person name="Stingl U."/>
        </authorList>
    </citation>
    <scope>NUCLEOTIDE SEQUENCE [LARGE SCALE GENOMIC DNA]</scope>
    <source>
        <strain evidence="2 3">MBRSH7</strain>
    </source>
</reference>
<accession>A0A0H4IZC2</accession>
<dbReference type="Proteomes" id="UP000066549">
    <property type="component" value="Chromosome"/>
</dbReference>
<feature type="chain" id="PRO_5005206246" evidence="1">
    <location>
        <begin position="18"/>
        <end position="62"/>
    </location>
</feature>
<proteinExistence type="predicted"/>
<organism evidence="2 3">
    <name type="scientific">Methylophilales bacterium MBRS-H7</name>
    <dbReference type="NCBI Taxonomy" id="1623450"/>
    <lineage>
        <taxon>Bacteria</taxon>
        <taxon>Pseudomonadati</taxon>
        <taxon>Pseudomonadota</taxon>
        <taxon>Betaproteobacteria</taxon>
        <taxon>Nitrosomonadales</taxon>
        <taxon>OM43 clade</taxon>
    </lineage>
</organism>
<evidence type="ECO:0000256" key="1">
    <source>
        <dbReference type="SAM" id="SignalP"/>
    </source>
</evidence>
<keyword evidence="1" id="KW-0732">Signal</keyword>
<protein>
    <submittedName>
        <fullName evidence="2">Uncharacterized protein</fullName>
    </submittedName>
</protein>
<name>A0A0H4IZC2_9PROT</name>
<feature type="signal peptide" evidence="1">
    <location>
        <begin position="1"/>
        <end position="17"/>
    </location>
</feature>
<gene>
    <name evidence="2" type="ORF">VI33_03760</name>
</gene>
<evidence type="ECO:0000313" key="3">
    <source>
        <dbReference type="Proteomes" id="UP000066549"/>
    </source>
</evidence>
<keyword evidence="3" id="KW-1185">Reference proteome</keyword>
<sequence length="62" mass="6574">MKKFLLALLLATPVAYADYPTCDPNAADNEISCPVCFEADNPAIEDAPADQQIVCVAASDET</sequence>